<feature type="transmembrane region" description="Helical" evidence="1">
    <location>
        <begin position="96"/>
        <end position="118"/>
    </location>
</feature>
<proteinExistence type="predicted"/>
<evidence type="ECO:0000256" key="1">
    <source>
        <dbReference type="SAM" id="Phobius"/>
    </source>
</evidence>
<reference evidence="2" key="1">
    <citation type="submission" date="2019-11" db="EMBL/GenBank/DDBJ databases">
        <authorList>
            <person name="Feng L."/>
        </authorList>
    </citation>
    <scope>NUCLEOTIDE SEQUENCE</scope>
    <source>
        <strain evidence="2">AundefinedLFYP135</strain>
    </source>
</reference>
<sequence>MTNNRHRRQFLLGFLGFLGFLGIRYFTTHELSDLFWFSWLAFFGYFPVAKVTRETPDERYWENAAKARNVAFFIPLLALFIIGFSGGFPFGTREFMVIASALGWAGTLLAYSGALYYYETR</sequence>
<organism evidence="2">
    <name type="scientific">uncultured Anaerotruncus sp</name>
    <dbReference type="NCBI Taxonomy" id="905011"/>
    <lineage>
        <taxon>Bacteria</taxon>
        <taxon>Bacillati</taxon>
        <taxon>Bacillota</taxon>
        <taxon>Clostridia</taxon>
        <taxon>Eubacteriales</taxon>
        <taxon>Oscillospiraceae</taxon>
        <taxon>Anaerotruncus</taxon>
        <taxon>environmental samples</taxon>
    </lineage>
</organism>
<feature type="transmembrane region" description="Helical" evidence="1">
    <location>
        <begin position="9"/>
        <end position="27"/>
    </location>
</feature>
<feature type="transmembrane region" description="Helical" evidence="1">
    <location>
        <begin position="70"/>
        <end position="90"/>
    </location>
</feature>
<keyword evidence="1" id="KW-1133">Transmembrane helix</keyword>
<gene>
    <name evidence="2" type="ORF">AULFYP135_01338</name>
</gene>
<name>A0A6N2TCM0_9FIRM</name>
<dbReference type="AlphaFoldDB" id="A0A6N2TCM0"/>
<dbReference type="InterPro" id="IPR019235">
    <property type="entry name" value="DUF2178_TM"/>
</dbReference>
<accession>A0A6N2TCM0</accession>
<dbReference type="EMBL" id="CACRSL010000003">
    <property type="protein sequence ID" value="VYT02503.1"/>
    <property type="molecule type" value="Genomic_DNA"/>
</dbReference>
<dbReference type="Pfam" id="PF09946">
    <property type="entry name" value="DUF2178"/>
    <property type="match status" value="1"/>
</dbReference>
<keyword evidence="1" id="KW-0472">Membrane</keyword>
<feature type="transmembrane region" description="Helical" evidence="1">
    <location>
        <begin position="33"/>
        <end position="49"/>
    </location>
</feature>
<evidence type="ECO:0000313" key="2">
    <source>
        <dbReference type="EMBL" id="VYT02503.1"/>
    </source>
</evidence>
<keyword evidence="1" id="KW-0812">Transmembrane</keyword>
<protein>
    <recommendedName>
        <fullName evidence="3">DUF3796 domain-containing protein</fullName>
    </recommendedName>
</protein>
<evidence type="ECO:0008006" key="3">
    <source>
        <dbReference type="Google" id="ProtNLM"/>
    </source>
</evidence>